<dbReference type="Proteomes" id="UP000239156">
    <property type="component" value="Unassembled WGS sequence"/>
</dbReference>
<reference evidence="2" key="1">
    <citation type="submission" date="2017-12" db="EMBL/GenBank/DDBJ databases">
        <title>Gene loss provides genomic basis for host adaptation in cereal stripe rust fungi.</title>
        <authorList>
            <person name="Xia C."/>
        </authorList>
    </citation>
    <scope>NUCLEOTIDE SEQUENCE [LARGE SCALE GENOMIC DNA]</scope>
    <source>
        <strain evidence="2">93-210</strain>
    </source>
</reference>
<dbReference type="AlphaFoldDB" id="A0A2S4UWH1"/>
<feature type="non-terminal residue" evidence="2">
    <location>
        <position position="1"/>
    </location>
</feature>
<dbReference type="VEuPathDB" id="FungiDB:PSHT_01830"/>
<comment type="caution">
    <text evidence="2">The sequence shown here is derived from an EMBL/GenBank/DDBJ whole genome shotgun (WGS) entry which is preliminary data.</text>
</comment>
<evidence type="ECO:0000256" key="1">
    <source>
        <dbReference type="SAM" id="MobiDB-lite"/>
    </source>
</evidence>
<evidence type="ECO:0000313" key="2">
    <source>
        <dbReference type="EMBL" id="POW01505.1"/>
    </source>
</evidence>
<keyword evidence="3" id="KW-1185">Reference proteome</keyword>
<protein>
    <submittedName>
        <fullName evidence="2">Uncharacterized protein</fullName>
    </submittedName>
</protein>
<feature type="compositionally biased region" description="Acidic residues" evidence="1">
    <location>
        <begin position="172"/>
        <end position="183"/>
    </location>
</feature>
<dbReference type="VEuPathDB" id="FungiDB:PSTT_12418"/>
<sequence length="281" mass="32335">FLSLVTTPTAFRELECFGGVRYMTTYNSTCDLILHRYTKNRAKSNTVAEEFGWFVVVAAHQGFERLPNTGGPQKYRCVICDNARPCLKGSFNKHRTSVGHQDKLKQLNFLSEVAQRNRQDNLNHSYNRRAASEVADDNSSVGQNAESDSEDEGEDVGMDPADWGYPLHFDHDEEDREEEEDEGPGMHFWDWHWGNETSENNEEPPHLITINQIPNQALRGVEGSQQMPRGTHSPPRRNWLTPLVVNHMEFVPHDPQGHNIHSLYQSTKWREDLPRNLRVPM</sequence>
<accession>A0A2S4UWH1</accession>
<feature type="non-terminal residue" evidence="2">
    <location>
        <position position="281"/>
    </location>
</feature>
<feature type="compositionally biased region" description="Acidic residues" evidence="1">
    <location>
        <begin position="147"/>
        <end position="157"/>
    </location>
</feature>
<gene>
    <name evidence="2" type="ORF">PSTT_12418</name>
</gene>
<feature type="region of interest" description="Disordered" evidence="1">
    <location>
        <begin position="131"/>
        <end position="204"/>
    </location>
</feature>
<organism evidence="2 3">
    <name type="scientific">Puccinia striiformis</name>
    <dbReference type="NCBI Taxonomy" id="27350"/>
    <lineage>
        <taxon>Eukaryota</taxon>
        <taxon>Fungi</taxon>
        <taxon>Dikarya</taxon>
        <taxon>Basidiomycota</taxon>
        <taxon>Pucciniomycotina</taxon>
        <taxon>Pucciniomycetes</taxon>
        <taxon>Pucciniales</taxon>
        <taxon>Pucciniaceae</taxon>
        <taxon>Puccinia</taxon>
    </lineage>
</organism>
<name>A0A2S4UWH1_9BASI</name>
<evidence type="ECO:0000313" key="3">
    <source>
        <dbReference type="Proteomes" id="UP000239156"/>
    </source>
</evidence>
<proteinExistence type="predicted"/>
<dbReference type="EMBL" id="PKSL01000158">
    <property type="protein sequence ID" value="POW01505.1"/>
    <property type="molecule type" value="Genomic_DNA"/>
</dbReference>